<evidence type="ECO:0000256" key="3">
    <source>
        <dbReference type="ARBA" id="ARBA00022475"/>
    </source>
</evidence>
<dbReference type="Gene3D" id="3.40.50.12580">
    <property type="match status" value="1"/>
</dbReference>
<dbReference type="InterPro" id="IPR007554">
    <property type="entry name" value="Glycerophosphate_synth"/>
</dbReference>
<evidence type="ECO:0000256" key="5">
    <source>
        <dbReference type="ARBA" id="ARBA00022944"/>
    </source>
</evidence>
<dbReference type="EMBL" id="SMAN01000016">
    <property type="protein sequence ID" value="TCT19874.1"/>
    <property type="molecule type" value="Genomic_DNA"/>
</dbReference>
<dbReference type="GO" id="GO:0019350">
    <property type="term" value="P:teichoic acid biosynthetic process"/>
    <property type="evidence" value="ECO:0007669"/>
    <property type="project" value="UniProtKB-KW"/>
</dbReference>
<proteinExistence type="inferred from homology"/>
<evidence type="ECO:0000313" key="7">
    <source>
        <dbReference type="EMBL" id="TCT19874.1"/>
    </source>
</evidence>
<dbReference type="GO" id="GO:0005886">
    <property type="term" value="C:plasma membrane"/>
    <property type="evidence" value="ECO:0007669"/>
    <property type="project" value="UniProtKB-SubCell"/>
</dbReference>
<organism evidence="7 8">
    <name type="scientific">Melghiribacillus thermohalophilus</name>
    <dbReference type="NCBI Taxonomy" id="1324956"/>
    <lineage>
        <taxon>Bacteria</taxon>
        <taxon>Bacillati</taxon>
        <taxon>Bacillota</taxon>
        <taxon>Bacilli</taxon>
        <taxon>Bacillales</taxon>
        <taxon>Bacillaceae</taxon>
        <taxon>Melghiribacillus</taxon>
    </lineage>
</organism>
<dbReference type="PANTHER" id="PTHR37316">
    <property type="entry name" value="TEICHOIC ACID GLYCEROL-PHOSPHATE PRIMASE"/>
    <property type="match status" value="1"/>
</dbReference>
<keyword evidence="4 7" id="KW-0808">Transferase</keyword>
<keyword evidence="6" id="KW-0472">Membrane</keyword>
<name>A0A4R3MU59_9BACI</name>
<evidence type="ECO:0000256" key="6">
    <source>
        <dbReference type="ARBA" id="ARBA00023136"/>
    </source>
</evidence>
<dbReference type="SUPFAM" id="SSF53756">
    <property type="entry name" value="UDP-Glycosyltransferase/glycogen phosphorylase"/>
    <property type="match status" value="1"/>
</dbReference>
<comment type="subcellular location">
    <subcellularLocation>
        <location evidence="1">Cell membrane</location>
        <topology evidence="1">Peripheral membrane protein</topology>
    </subcellularLocation>
</comment>
<evidence type="ECO:0000256" key="1">
    <source>
        <dbReference type="ARBA" id="ARBA00004202"/>
    </source>
</evidence>
<keyword evidence="5" id="KW-0777">Teichoic acid biosynthesis</keyword>
<gene>
    <name evidence="7" type="ORF">EDD68_1162</name>
</gene>
<sequence>MKPLLKKISIKIISTIYKRVRIRKASILIIENAYPSGSSTKRIYDYLKGEYQVDWIRSDEILFKRKNTSDYLNYIRQMLKVSRYHIIITSHGFRKLKPEQVLIDLWHGIPLKAMGFMENDERIYDPEPFNTDYLITNSKLDSMLMAACTHIPFSKHHILGSPRTDYLLNPGKNKIKELEKYDKVIIYMPTFRQGYRKRTEGKISDGLFPFDDFEENEWIQYLQDHNYLLIVKLHPLEEKYVIKKMTGHPNIWVLSTETLLDLDMDLYELLPHTDLLITDYSSVYIDYLLLDQPMIFLQHDLQEYRQTRGLLLEPYDFWTPGYKVKTQSELIHAVEKSFDRDEYAERRQNLKAVFHVHKDGKATGRTVELIDRIIAGHVKP</sequence>
<comment type="similarity">
    <text evidence="2">Belongs to the CDP-glycerol glycerophosphotransferase family.</text>
</comment>
<dbReference type="Gene3D" id="3.40.50.11820">
    <property type="match status" value="1"/>
</dbReference>
<reference evidence="7 8" key="1">
    <citation type="submission" date="2019-03" db="EMBL/GenBank/DDBJ databases">
        <title>Genomic Encyclopedia of Type Strains, Phase IV (KMG-IV): sequencing the most valuable type-strain genomes for metagenomic binning, comparative biology and taxonomic classification.</title>
        <authorList>
            <person name="Goeker M."/>
        </authorList>
    </citation>
    <scope>NUCLEOTIDE SEQUENCE [LARGE SCALE GENOMIC DNA]</scope>
    <source>
        <strain evidence="7 8">DSM 25894</strain>
    </source>
</reference>
<protein>
    <submittedName>
        <fullName evidence="7">CDP-glycerol glycerophosphotransferase (TagB/SpsB family)</fullName>
    </submittedName>
</protein>
<dbReference type="AlphaFoldDB" id="A0A4R3MU59"/>
<dbReference type="InterPro" id="IPR043148">
    <property type="entry name" value="TagF_C"/>
</dbReference>
<accession>A0A4R3MU59</accession>
<comment type="caution">
    <text evidence="7">The sequence shown here is derived from an EMBL/GenBank/DDBJ whole genome shotgun (WGS) entry which is preliminary data.</text>
</comment>
<keyword evidence="8" id="KW-1185">Reference proteome</keyword>
<dbReference type="PANTHER" id="PTHR37316:SF3">
    <property type="entry name" value="TEICHOIC ACID GLYCEROL-PHOSPHATE TRANSFERASE"/>
    <property type="match status" value="1"/>
</dbReference>
<evidence type="ECO:0000256" key="4">
    <source>
        <dbReference type="ARBA" id="ARBA00022679"/>
    </source>
</evidence>
<dbReference type="Proteomes" id="UP000294650">
    <property type="component" value="Unassembled WGS sequence"/>
</dbReference>
<dbReference type="InterPro" id="IPR043149">
    <property type="entry name" value="TagF_N"/>
</dbReference>
<dbReference type="Pfam" id="PF04464">
    <property type="entry name" value="Glyphos_transf"/>
    <property type="match status" value="1"/>
</dbReference>
<dbReference type="InterPro" id="IPR051612">
    <property type="entry name" value="Teichoic_Acid_Biosynth"/>
</dbReference>
<evidence type="ECO:0000256" key="2">
    <source>
        <dbReference type="ARBA" id="ARBA00010488"/>
    </source>
</evidence>
<dbReference type="GO" id="GO:0047355">
    <property type="term" value="F:CDP-glycerol glycerophosphotransferase activity"/>
    <property type="evidence" value="ECO:0007669"/>
    <property type="project" value="InterPro"/>
</dbReference>
<evidence type="ECO:0000313" key="8">
    <source>
        <dbReference type="Proteomes" id="UP000294650"/>
    </source>
</evidence>
<keyword evidence="3" id="KW-1003">Cell membrane</keyword>